<keyword evidence="1" id="KW-0812">Transmembrane</keyword>
<feature type="chain" id="PRO_5043731840" evidence="2">
    <location>
        <begin position="27"/>
        <end position="129"/>
    </location>
</feature>
<feature type="transmembrane region" description="Helical" evidence="1">
    <location>
        <begin position="50"/>
        <end position="68"/>
    </location>
</feature>
<keyword evidence="4" id="KW-1185">Reference proteome</keyword>
<sequence>MPQNGLIGSCETILLLMLQHPAGTLGLPVDHDLLLRRDDLPARATALNVFAALFTILMLVIISVWLIFRFVRQTLANVSATVTGSTTSSSATSTSESDHVWRTATHGFVVNKEGRRVVTGEVRRPGPRG</sequence>
<dbReference type="Proteomes" id="UP001321760">
    <property type="component" value="Unassembled WGS sequence"/>
</dbReference>
<dbReference type="AlphaFoldDB" id="A0AAV9GT97"/>
<protein>
    <submittedName>
        <fullName evidence="3">Uncharacterized protein</fullName>
    </submittedName>
</protein>
<evidence type="ECO:0000313" key="4">
    <source>
        <dbReference type="Proteomes" id="UP001321760"/>
    </source>
</evidence>
<name>A0AAV9GT97_9PEZI</name>
<reference evidence="3" key="2">
    <citation type="submission" date="2023-05" db="EMBL/GenBank/DDBJ databases">
        <authorList>
            <consortium name="Lawrence Berkeley National Laboratory"/>
            <person name="Steindorff A."/>
            <person name="Hensen N."/>
            <person name="Bonometti L."/>
            <person name="Westerberg I."/>
            <person name="Brannstrom I.O."/>
            <person name="Guillou S."/>
            <person name="Cros-Aarteil S."/>
            <person name="Calhoun S."/>
            <person name="Haridas S."/>
            <person name="Kuo A."/>
            <person name="Mondo S."/>
            <person name="Pangilinan J."/>
            <person name="Riley R."/>
            <person name="Labutti K."/>
            <person name="Andreopoulos B."/>
            <person name="Lipzen A."/>
            <person name="Chen C."/>
            <person name="Yanf M."/>
            <person name="Daum C."/>
            <person name="Ng V."/>
            <person name="Clum A."/>
            <person name="Ohm R."/>
            <person name="Martin F."/>
            <person name="Silar P."/>
            <person name="Natvig D."/>
            <person name="Lalanne C."/>
            <person name="Gautier V."/>
            <person name="Ament-Velasquez S.L."/>
            <person name="Kruys A."/>
            <person name="Hutchinson M.I."/>
            <person name="Powell A.J."/>
            <person name="Barry K."/>
            <person name="Miller A.N."/>
            <person name="Grigoriev I.V."/>
            <person name="Debuchy R."/>
            <person name="Gladieux P."/>
            <person name="Thoren M.H."/>
            <person name="Johannesson H."/>
        </authorList>
    </citation>
    <scope>NUCLEOTIDE SEQUENCE</scope>
    <source>
        <strain evidence="3">PSN243</strain>
    </source>
</reference>
<reference evidence="3" key="1">
    <citation type="journal article" date="2023" name="Mol. Phylogenet. Evol.">
        <title>Genome-scale phylogeny and comparative genomics of the fungal order Sordariales.</title>
        <authorList>
            <person name="Hensen N."/>
            <person name="Bonometti L."/>
            <person name="Westerberg I."/>
            <person name="Brannstrom I.O."/>
            <person name="Guillou S."/>
            <person name="Cros-Aarteil S."/>
            <person name="Calhoun S."/>
            <person name="Haridas S."/>
            <person name="Kuo A."/>
            <person name="Mondo S."/>
            <person name="Pangilinan J."/>
            <person name="Riley R."/>
            <person name="LaButti K."/>
            <person name="Andreopoulos B."/>
            <person name="Lipzen A."/>
            <person name="Chen C."/>
            <person name="Yan M."/>
            <person name="Daum C."/>
            <person name="Ng V."/>
            <person name="Clum A."/>
            <person name="Steindorff A."/>
            <person name="Ohm R.A."/>
            <person name="Martin F."/>
            <person name="Silar P."/>
            <person name="Natvig D.O."/>
            <person name="Lalanne C."/>
            <person name="Gautier V."/>
            <person name="Ament-Velasquez S.L."/>
            <person name="Kruys A."/>
            <person name="Hutchinson M.I."/>
            <person name="Powell A.J."/>
            <person name="Barry K."/>
            <person name="Miller A.N."/>
            <person name="Grigoriev I.V."/>
            <person name="Debuchy R."/>
            <person name="Gladieux P."/>
            <person name="Hiltunen Thoren M."/>
            <person name="Johannesson H."/>
        </authorList>
    </citation>
    <scope>NUCLEOTIDE SEQUENCE</scope>
    <source>
        <strain evidence="3">PSN243</strain>
    </source>
</reference>
<organism evidence="3 4">
    <name type="scientific">Podospora aff. communis PSN243</name>
    <dbReference type="NCBI Taxonomy" id="3040156"/>
    <lineage>
        <taxon>Eukaryota</taxon>
        <taxon>Fungi</taxon>
        <taxon>Dikarya</taxon>
        <taxon>Ascomycota</taxon>
        <taxon>Pezizomycotina</taxon>
        <taxon>Sordariomycetes</taxon>
        <taxon>Sordariomycetidae</taxon>
        <taxon>Sordariales</taxon>
        <taxon>Podosporaceae</taxon>
        <taxon>Podospora</taxon>
    </lineage>
</organism>
<keyword evidence="1" id="KW-0472">Membrane</keyword>
<evidence type="ECO:0000256" key="2">
    <source>
        <dbReference type="SAM" id="SignalP"/>
    </source>
</evidence>
<comment type="caution">
    <text evidence="3">The sequence shown here is derived from an EMBL/GenBank/DDBJ whole genome shotgun (WGS) entry which is preliminary data.</text>
</comment>
<keyword evidence="1" id="KW-1133">Transmembrane helix</keyword>
<feature type="signal peptide" evidence="2">
    <location>
        <begin position="1"/>
        <end position="26"/>
    </location>
</feature>
<accession>A0AAV9GT97</accession>
<gene>
    <name evidence="3" type="ORF">QBC34DRAFT_436665</name>
</gene>
<keyword evidence="2" id="KW-0732">Signal</keyword>
<proteinExistence type="predicted"/>
<dbReference type="EMBL" id="MU865928">
    <property type="protein sequence ID" value="KAK4451555.1"/>
    <property type="molecule type" value="Genomic_DNA"/>
</dbReference>
<evidence type="ECO:0000256" key="1">
    <source>
        <dbReference type="SAM" id="Phobius"/>
    </source>
</evidence>
<evidence type="ECO:0000313" key="3">
    <source>
        <dbReference type="EMBL" id="KAK4451555.1"/>
    </source>
</evidence>